<reference evidence="2" key="1">
    <citation type="submission" date="2018-02" db="EMBL/GenBank/DDBJ databases">
        <title>Rhizophora mucronata_Transcriptome.</title>
        <authorList>
            <person name="Meera S.P."/>
            <person name="Sreeshan A."/>
            <person name="Augustine A."/>
        </authorList>
    </citation>
    <scope>NUCLEOTIDE SEQUENCE</scope>
    <source>
        <tissue evidence="2">Leaf</tissue>
    </source>
</reference>
<sequence>MILIGNYFLYQKKIKNSRRPISRKPNSQFKKQEGVHND</sequence>
<accession>A0A2P2N287</accession>
<dbReference type="EMBL" id="GGEC01056099">
    <property type="protein sequence ID" value="MBX36583.1"/>
    <property type="molecule type" value="Transcribed_RNA"/>
</dbReference>
<organism evidence="2">
    <name type="scientific">Rhizophora mucronata</name>
    <name type="common">Asiatic mangrove</name>
    <dbReference type="NCBI Taxonomy" id="61149"/>
    <lineage>
        <taxon>Eukaryota</taxon>
        <taxon>Viridiplantae</taxon>
        <taxon>Streptophyta</taxon>
        <taxon>Embryophyta</taxon>
        <taxon>Tracheophyta</taxon>
        <taxon>Spermatophyta</taxon>
        <taxon>Magnoliopsida</taxon>
        <taxon>eudicotyledons</taxon>
        <taxon>Gunneridae</taxon>
        <taxon>Pentapetalae</taxon>
        <taxon>rosids</taxon>
        <taxon>fabids</taxon>
        <taxon>Malpighiales</taxon>
        <taxon>Rhizophoraceae</taxon>
        <taxon>Rhizophora</taxon>
    </lineage>
</organism>
<evidence type="ECO:0000256" key="1">
    <source>
        <dbReference type="SAM" id="MobiDB-lite"/>
    </source>
</evidence>
<protein>
    <submittedName>
        <fullName evidence="2">Uncharacterized protein</fullName>
    </submittedName>
</protein>
<evidence type="ECO:0000313" key="2">
    <source>
        <dbReference type="EMBL" id="MBX36583.1"/>
    </source>
</evidence>
<feature type="region of interest" description="Disordered" evidence="1">
    <location>
        <begin position="18"/>
        <end position="38"/>
    </location>
</feature>
<name>A0A2P2N287_RHIMU</name>
<dbReference type="AlphaFoldDB" id="A0A2P2N287"/>
<proteinExistence type="predicted"/>